<dbReference type="InterPro" id="IPR019734">
    <property type="entry name" value="TPR_rpt"/>
</dbReference>
<reference evidence="2 3" key="1">
    <citation type="submission" date="2016-10" db="EMBL/GenBank/DDBJ databases">
        <authorList>
            <person name="de Groot N.N."/>
        </authorList>
    </citation>
    <scope>NUCLEOTIDE SEQUENCE [LARGE SCALE GENOMIC DNA]</scope>
    <source>
        <strain evidence="2 3">DSM 15695</strain>
    </source>
</reference>
<evidence type="ECO:0000256" key="1">
    <source>
        <dbReference type="PROSITE-ProRule" id="PRU00339"/>
    </source>
</evidence>
<dbReference type="OrthoDB" id="2139308at2"/>
<keyword evidence="1" id="KW-0802">TPR repeat</keyword>
<accession>A0A1H8ZZ53</accession>
<dbReference type="EMBL" id="FOEN01000001">
    <property type="protein sequence ID" value="SEP69766.1"/>
    <property type="molecule type" value="Genomic_DNA"/>
</dbReference>
<evidence type="ECO:0000313" key="3">
    <source>
        <dbReference type="Proteomes" id="UP000198833"/>
    </source>
</evidence>
<dbReference type="PROSITE" id="PS50005">
    <property type="entry name" value="TPR"/>
    <property type="match status" value="1"/>
</dbReference>
<gene>
    <name evidence="2" type="ORF">SAMN04488558_101376</name>
</gene>
<dbReference type="AlphaFoldDB" id="A0A1H8ZZ53"/>
<dbReference type="SMART" id="SM00028">
    <property type="entry name" value="TPR"/>
    <property type="match status" value="1"/>
</dbReference>
<dbReference type="RefSeq" id="WP_092570195.1">
    <property type="nucleotide sequence ID" value="NZ_CP096206.2"/>
</dbReference>
<keyword evidence="3" id="KW-1185">Reference proteome</keyword>
<evidence type="ECO:0000313" key="2">
    <source>
        <dbReference type="EMBL" id="SEP69766.1"/>
    </source>
</evidence>
<dbReference type="Proteomes" id="UP000198833">
    <property type="component" value="Unassembled WGS sequence"/>
</dbReference>
<proteinExistence type="predicted"/>
<feature type="repeat" description="TPR" evidence="1">
    <location>
        <begin position="11"/>
        <end position="44"/>
    </location>
</feature>
<name>A0A1H8ZZ53_9LACT</name>
<organism evidence="2 3">
    <name type="scientific">Ignavigranum ruoffiae</name>
    <dbReference type="NCBI Taxonomy" id="89093"/>
    <lineage>
        <taxon>Bacteria</taxon>
        <taxon>Bacillati</taxon>
        <taxon>Bacillota</taxon>
        <taxon>Bacilli</taxon>
        <taxon>Lactobacillales</taxon>
        <taxon>Aerococcaceae</taxon>
        <taxon>Ignavigranum</taxon>
    </lineage>
</organism>
<protein>
    <submittedName>
        <fullName evidence="2">Uncharacterized protein</fullName>
    </submittedName>
</protein>
<sequence length="320" mass="38504">MVQINQFPERSEDFLRKGHQARRQAKFDQALEYYQKSYQLEPTVRGFEEIIDLAFHLEDNQTLKEYWQNYAPSIEEFHDHEGVFFLWLESIDRIYPLSRAIDILSQQMIILTQLESPQVGKIQQALQSRISLKNQLSQIQTDDVQQIRSFLADFLTKPRQDLLDLLQKVYQYGASPLFYQEILKEPKIENFIKTDVLHHLINLDWDFPVELSWFNETKHVMPSQLTVYSKQTAYQDNLNALENYFNRENPIFYDEAIDLFRLHYLCLYPYAEEILNPAKAWLNYFLKHYLYMRNRPVPDHLDQYIQQAEVELQNIFHSEY</sequence>